<proteinExistence type="predicted"/>
<dbReference type="PANTHER" id="PTHR33879:SF21">
    <property type="entry name" value="SHOCK 22 KDA PROTEIN, PUTATIVE-RELATED"/>
    <property type="match status" value="1"/>
</dbReference>
<sequence>MFAMKVQQPFRKKRNNTRTQHAVVSSTTTTTTSNSTKLWRLPHVFANMLELPFHSHADVSIEETPHSLRFVASCDSIISEFNANAGGVRAHTIEILPGITKIVIKGMDGSDVTVAGHHHLRHGVDIWRFRLPAWTRPEKVTAVCSGGKLVVTVPKSKGN</sequence>
<dbReference type="InterPro" id="IPR008978">
    <property type="entry name" value="HSP20-like_chaperone"/>
</dbReference>
<comment type="caution">
    <text evidence="2">The sequence shown here is derived from an EMBL/GenBank/DDBJ whole genome shotgun (WGS) entry which is preliminary data.</text>
</comment>
<accession>A0AAN9IAW3</accession>
<evidence type="ECO:0000313" key="2">
    <source>
        <dbReference type="EMBL" id="KAK7270280.1"/>
    </source>
</evidence>
<reference evidence="2 3" key="1">
    <citation type="submission" date="2024-01" db="EMBL/GenBank/DDBJ databases">
        <title>The genomes of 5 underutilized Papilionoideae crops provide insights into root nodulation and disease resistanc.</title>
        <authorList>
            <person name="Yuan L."/>
        </authorList>
    </citation>
    <scope>NUCLEOTIDE SEQUENCE [LARGE SCALE GENOMIC DNA]</scope>
    <source>
        <strain evidence="2">ZHUSHIDOU_FW_LH</strain>
        <tissue evidence="2">Leaf</tissue>
    </source>
</reference>
<feature type="region of interest" description="Disordered" evidence="1">
    <location>
        <begin position="1"/>
        <end position="29"/>
    </location>
</feature>
<evidence type="ECO:0000313" key="3">
    <source>
        <dbReference type="Proteomes" id="UP001372338"/>
    </source>
</evidence>
<organism evidence="2 3">
    <name type="scientific">Crotalaria pallida</name>
    <name type="common">Smooth rattlebox</name>
    <name type="synonym">Crotalaria striata</name>
    <dbReference type="NCBI Taxonomy" id="3830"/>
    <lineage>
        <taxon>Eukaryota</taxon>
        <taxon>Viridiplantae</taxon>
        <taxon>Streptophyta</taxon>
        <taxon>Embryophyta</taxon>
        <taxon>Tracheophyta</taxon>
        <taxon>Spermatophyta</taxon>
        <taxon>Magnoliopsida</taxon>
        <taxon>eudicotyledons</taxon>
        <taxon>Gunneridae</taxon>
        <taxon>Pentapetalae</taxon>
        <taxon>rosids</taxon>
        <taxon>fabids</taxon>
        <taxon>Fabales</taxon>
        <taxon>Fabaceae</taxon>
        <taxon>Papilionoideae</taxon>
        <taxon>50 kb inversion clade</taxon>
        <taxon>genistoids sensu lato</taxon>
        <taxon>core genistoids</taxon>
        <taxon>Crotalarieae</taxon>
        <taxon>Crotalaria</taxon>
    </lineage>
</organism>
<dbReference type="EMBL" id="JAYWIO010000004">
    <property type="protein sequence ID" value="KAK7270280.1"/>
    <property type="molecule type" value="Genomic_DNA"/>
</dbReference>
<protein>
    <recommendedName>
        <fullName evidence="4">SHSP domain-containing protein</fullName>
    </recommendedName>
</protein>
<name>A0AAN9IAW3_CROPI</name>
<dbReference type="Proteomes" id="UP001372338">
    <property type="component" value="Unassembled WGS sequence"/>
</dbReference>
<keyword evidence="3" id="KW-1185">Reference proteome</keyword>
<dbReference type="SUPFAM" id="SSF49764">
    <property type="entry name" value="HSP20-like chaperones"/>
    <property type="match status" value="1"/>
</dbReference>
<dbReference type="AlphaFoldDB" id="A0AAN9IAW3"/>
<evidence type="ECO:0000256" key="1">
    <source>
        <dbReference type="SAM" id="MobiDB-lite"/>
    </source>
</evidence>
<evidence type="ECO:0008006" key="4">
    <source>
        <dbReference type="Google" id="ProtNLM"/>
    </source>
</evidence>
<dbReference type="PANTHER" id="PTHR33879">
    <property type="entry name" value="17.6 KDA CLASS II HEAT SHOCK PROTEIN-RELATED"/>
    <property type="match status" value="1"/>
</dbReference>
<dbReference type="CDD" id="cd00298">
    <property type="entry name" value="ACD_sHsps_p23-like"/>
    <property type="match status" value="1"/>
</dbReference>
<gene>
    <name evidence="2" type="ORF">RIF29_23305</name>
</gene>